<evidence type="ECO:0008006" key="3">
    <source>
        <dbReference type="Google" id="ProtNLM"/>
    </source>
</evidence>
<dbReference type="EMBL" id="JAPNKA010000001">
    <property type="protein sequence ID" value="MCY1075714.1"/>
    <property type="molecule type" value="Genomic_DNA"/>
</dbReference>
<name>A0ABT4A403_9BACT</name>
<comment type="caution">
    <text evidence="1">The sequence shown here is derived from an EMBL/GenBank/DDBJ whole genome shotgun (WGS) entry which is preliminary data.</text>
</comment>
<accession>A0ABT4A403</accession>
<sequence>MDIFETLIQSLLGPANLESVTISEEGHPTLRLASGGEVILEPECLTLVDVDDTAVPELCAFGPKLRKIHDYLARFTTYVERGEEQVRISLHLPETHPLWTDEGLWARVWVTRFKGDELHWGMEQENLVVASAALDAEDWGARLEAFDARRAQWGQRSDELYAEEACLEPPAPPKAAEDEGWEAFAEEIGLSPETLAARVAPIAEAAFDTLAAVRARYEQVYGLKLPSGIASLAALGELPENPPEHYVQPPAGQQRGNAWLDAALSMRTAGIAEWFAPGGLSREVHDASVMYDEVPPGRQGPLDPRLDMRYRADAPQLVSFLSGGSDGLHWGFWYDSPDHFPVIAHNYARDSAETWLDTESQIVAFLRNKIADGILEAQQELMDAEDAESRKYPLERWRALRVVAAHREAIEAWASRRASDDEPSCPWPRTQGYPAGSPRLALQPGSGTVPAHVPNFGASRNDASMEERKAWLEEARRELAEGRAAYAHALGLYLHWLDADELREEAGALLLHAYEALGFRAFAGILKVHLLHRDLDSVGVFKT</sequence>
<dbReference type="RefSeq" id="WP_267534630.1">
    <property type="nucleotide sequence ID" value="NZ_JAPNKA010000001.1"/>
</dbReference>
<reference evidence="1 2" key="1">
    <citation type="submission" date="2022-11" db="EMBL/GenBank/DDBJ databases">
        <title>Minimal conservation of predation-associated metabolite biosynthetic gene clusters underscores biosynthetic potential of Myxococcota including descriptions for ten novel species: Archangium lansinium sp. nov., Myxococcus landrumus sp. nov., Nannocystis bai.</title>
        <authorList>
            <person name="Ahearne A."/>
            <person name="Stevens C."/>
            <person name="Phillips K."/>
        </authorList>
    </citation>
    <scope>NUCLEOTIDE SEQUENCE [LARGE SCALE GENOMIC DNA]</scope>
    <source>
        <strain evidence="1 2">MIWBW</strain>
    </source>
</reference>
<evidence type="ECO:0000313" key="2">
    <source>
        <dbReference type="Proteomes" id="UP001207654"/>
    </source>
</evidence>
<keyword evidence="2" id="KW-1185">Reference proteome</keyword>
<proteinExistence type="predicted"/>
<evidence type="ECO:0000313" key="1">
    <source>
        <dbReference type="EMBL" id="MCY1075714.1"/>
    </source>
</evidence>
<dbReference type="Proteomes" id="UP001207654">
    <property type="component" value="Unassembled WGS sequence"/>
</dbReference>
<gene>
    <name evidence="1" type="ORF">OV287_14645</name>
</gene>
<protein>
    <recommendedName>
        <fullName evidence="3">Knr4/Smi1-like domain-containing protein</fullName>
    </recommendedName>
</protein>
<organism evidence="1 2">
    <name type="scientific">Archangium lansingense</name>
    <dbReference type="NCBI Taxonomy" id="2995310"/>
    <lineage>
        <taxon>Bacteria</taxon>
        <taxon>Pseudomonadati</taxon>
        <taxon>Myxococcota</taxon>
        <taxon>Myxococcia</taxon>
        <taxon>Myxococcales</taxon>
        <taxon>Cystobacterineae</taxon>
        <taxon>Archangiaceae</taxon>
        <taxon>Archangium</taxon>
    </lineage>
</organism>